<keyword evidence="2" id="KW-1185">Reference proteome</keyword>
<dbReference type="Proteomes" id="UP000192596">
    <property type="component" value="Unassembled WGS sequence"/>
</dbReference>
<evidence type="ECO:0000313" key="1">
    <source>
        <dbReference type="EMBL" id="OQN96920.1"/>
    </source>
</evidence>
<dbReference type="OrthoDB" id="3648235at2759"/>
<evidence type="ECO:0000313" key="2">
    <source>
        <dbReference type="Proteomes" id="UP000192596"/>
    </source>
</evidence>
<dbReference type="AlphaFoldDB" id="A0A1V8SDA3"/>
<reference evidence="2" key="1">
    <citation type="submission" date="2017-03" db="EMBL/GenBank/DDBJ databases">
        <title>Genomes of endolithic fungi from Antarctica.</title>
        <authorList>
            <person name="Coleine C."/>
            <person name="Masonjones S."/>
            <person name="Stajich J.E."/>
        </authorList>
    </citation>
    <scope>NUCLEOTIDE SEQUENCE [LARGE SCALE GENOMIC DNA]</scope>
    <source>
        <strain evidence="2">CCFEE 5527</strain>
    </source>
</reference>
<name>A0A1V8SDA3_9PEZI</name>
<protein>
    <submittedName>
        <fullName evidence="1">Uncharacterized protein</fullName>
    </submittedName>
</protein>
<dbReference type="InParanoid" id="A0A1V8SDA3"/>
<accession>A0A1V8SDA3</accession>
<organism evidence="1 2">
    <name type="scientific">Cryoendolithus antarcticus</name>
    <dbReference type="NCBI Taxonomy" id="1507870"/>
    <lineage>
        <taxon>Eukaryota</taxon>
        <taxon>Fungi</taxon>
        <taxon>Dikarya</taxon>
        <taxon>Ascomycota</taxon>
        <taxon>Pezizomycotina</taxon>
        <taxon>Dothideomycetes</taxon>
        <taxon>Dothideomycetidae</taxon>
        <taxon>Cladosporiales</taxon>
        <taxon>Cladosporiaceae</taxon>
        <taxon>Cryoendolithus</taxon>
    </lineage>
</organism>
<sequence length="401" mass="46081">MGILCYKHPDPAMVARASWYMAAMATVFQVAWYEALFIFPINDKVAAMEKDFSKPGDQMLDEKDQKRLDDLIQSWQLRQSVRAALPFMRLMAVVDMLDGDVGDTLGARDQLYYALKRIVCKYEDSKQQSPFPRGCWTVTMLYMERHVDEQTRATSPALNMPTLMERVMQLKCVDYVDAGAYLRSMFREDLLLQDQEITGSETAVAQSEPIWKGPFRQTLAFSESPLSSAPSSWQWKPNSRANDILVHYHTLIALLCVKKEIYNEAKPLFYANHFVFGSMPAFDKFLRKQSQTRLANIADPSQTAIYFTPPIASLRERTIDYPSQGKVVAKHAFRSLARANTLKNLNIRFDKTHWTRYHQDGKPKYKSPRQYDGLRELCDSLVGMAEFRKLEMVGNCEDAAK</sequence>
<dbReference type="EMBL" id="NAJO01000060">
    <property type="protein sequence ID" value="OQN96920.1"/>
    <property type="molecule type" value="Genomic_DNA"/>
</dbReference>
<gene>
    <name evidence="1" type="ORF">B0A48_17474</name>
</gene>
<comment type="caution">
    <text evidence="1">The sequence shown here is derived from an EMBL/GenBank/DDBJ whole genome shotgun (WGS) entry which is preliminary data.</text>
</comment>
<proteinExistence type="predicted"/>